<dbReference type="EMBL" id="MPVP01000068">
    <property type="protein sequence ID" value="OMD34048.1"/>
    <property type="molecule type" value="Genomic_DNA"/>
</dbReference>
<protein>
    <recommendedName>
        <fullName evidence="8">ABC transmembrane type-1 domain-containing protein</fullName>
    </recommendedName>
</protein>
<evidence type="ECO:0000256" key="4">
    <source>
        <dbReference type="ARBA" id="ARBA00022692"/>
    </source>
</evidence>
<dbReference type="PANTHER" id="PTHR30193:SF44">
    <property type="entry name" value="LACTOSE TRANSPORT SYSTEM PERMEASE PROTEIN LACF"/>
    <property type="match status" value="1"/>
</dbReference>
<feature type="transmembrane region" description="Helical" evidence="7">
    <location>
        <begin position="76"/>
        <end position="100"/>
    </location>
</feature>
<gene>
    <name evidence="9" type="ORF">BSO21_13000</name>
</gene>
<feature type="transmembrane region" description="Helical" evidence="7">
    <location>
        <begin position="9"/>
        <end position="27"/>
    </location>
</feature>
<dbReference type="Gene3D" id="1.10.3720.10">
    <property type="entry name" value="MetI-like"/>
    <property type="match status" value="1"/>
</dbReference>
<dbReference type="InterPro" id="IPR035906">
    <property type="entry name" value="MetI-like_sf"/>
</dbReference>
<name>A0ABX3GPL7_9BACL</name>
<evidence type="ECO:0000256" key="2">
    <source>
        <dbReference type="ARBA" id="ARBA00022448"/>
    </source>
</evidence>
<keyword evidence="3" id="KW-1003">Cell membrane</keyword>
<feature type="domain" description="ABC transmembrane type-1" evidence="8">
    <location>
        <begin position="72"/>
        <end position="289"/>
    </location>
</feature>
<dbReference type="CDD" id="cd06261">
    <property type="entry name" value="TM_PBP2"/>
    <property type="match status" value="1"/>
</dbReference>
<evidence type="ECO:0000313" key="10">
    <source>
        <dbReference type="Proteomes" id="UP000187158"/>
    </source>
</evidence>
<dbReference type="Proteomes" id="UP000187158">
    <property type="component" value="Unassembled WGS sequence"/>
</dbReference>
<dbReference type="SUPFAM" id="SSF161098">
    <property type="entry name" value="MetI-like"/>
    <property type="match status" value="1"/>
</dbReference>
<evidence type="ECO:0000256" key="6">
    <source>
        <dbReference type="ARBA" id="ARBA00023136"/>
    </source>
</evidence>
<dbReference type="InterPro" id="IPR051393">
    <property type="entry name" value="ABC_transporter_permease"/>
</dbReference>
<accession>A0ABX3GPL7</accession>
<organism evidence="9 10">
    <name type="scientific">Paenibacillus odorifer</name>
    <dbReference type="NCBI Taxonomy" id="189426"/>
    <lineage>
        <taxon>Bacteria</taxon>
        <taxon>Bacillati</taxon>
        <taxon>Bacillota</taxon>
        <taxon>Bacilli</taxon>
        <taxon>Bacillales</taxon>
        <taxon>Paenibacillaceae</taxon>
        <taxon>Paenibacillus</taxon>
    </lineage>
</organism>
<evidence type="ECO:0000256" key="3">
    <source>
        <dbReference type="ARBA" id="ARBA00022475"/>
    </source>
</evidence>
<proteinExistence type="inferred from homology"/>
<feature type="transmembrane region" description="Helical" evidence="7">
    <location>
        <begin position="159"/>
        <end position="185"/>
    </location>
</feature>
<dbReference type="PROSITE" id="PS50928">
    <property type="entry name" value="ABC_TM1"/>
    <property type="match status" value="1"/>
</dbReference>
<feature type="transmembrane region" description="Helical" evidence="7">
    <location>
        <begin position="112"/>
        <end position="132"/>
    </location>
</feature>
<evidence type="ECO:0000256" key="5">
    <source>
        <dbReference type="ARBA" id="ARBA00022989"/>
    </source>
</evidence>
<comment type="caution">
    <text evidence="9">The sequence shown here is derived from an EMBL/GenBank/DDBJ whole genome shotgun (WGS) entry which is preliminary data.</text>
</comment>
<keyword evidence="2 7" id="KW-0813">Transport</keyword>
<keyword evidence="10" id="KW-1185">Reference proteome</keyword>
<sequence>MSALKKDGLLYMMALPGILALLAFSYLPMAGSILVFKEYRFDGGIFNSPWADPIFKNFQFFFNNFDTAMRATFNTIMFNILFFVFGTIFAVAIAIMLNEISSRRFVKVNQSIMFFPFFMSWMVIGSILNAILNNETGFLNQIIKSITGSTYDFYATPWIWIPILVIVVIWQSTGYNSIIYFGVLTGFDSSMYEAAEVDGASKLQQIFKITIPMLKPTIIILFLLSVGNMLRGNLNMIIGLTNMNPILLPFTDLIDVFVYRSGVRNGEMAFASAISLYQSVFGFFLVIIANKITSWYDKDSTLF</sequence>
<dbReference type="Pfam" id="PF00528">
    <property type="entry name" value="BPD_transp_1"/>
    <property type="match status" value="1"/>
</dbReference>
<comment type="subcellular location">
    <subcellularLocation>
        <location evidence="1 7">Cell membrane</location>
        <topology evidence="1 7">Multi-pass membrane protein</topology>
    </subcellularLocation>
</comment>
<evidence type="ECO:0000256" key="7">
    <source>
        <dbReference type="RuleBase" id="RU363032"/>
    </source>
</evidence>
<dbReference type="InterPro" id="IPR000515">
    <property type="entry name" value="MetI-like"/>
</dbReference>
<feature type="transmembrane region" description="Helical" evidence="7">
    <location>
        <begin position="268"/>
        <end position="289"/>
    </location>
</feature>
<evidence type="ECO:0000259" key="8">
    <source>
        <dbReference type="PROSITE" id="PS50928"/>
    </source>
</evidence>
<keyword evidence="6 7" id="KW-0472">Membrane</keyword>
<dbReference type="PANTHER" id="PTHR30193">
    <property type="entry name" value="ABC TRANSPORTER PERMEASE PROTEIN"/>
    <property type="match status" value="1"/>
</dbReference>
<evidence type="ECO:0000313" key="9">
    <source>
        <dbReference type="EMBL" id="OMD34048.1"/>
    </source>
</evidence>
<keyword evidence="5 7" id="KW-1133">Transmembrane helix</keyword>
<comment type="similarity">
    <text evidence="7">Belongs to the binding-protein-dependent transport system permease family.</text>
</comment>
<reference evidence="9 10" key="1">
    <citation type="submission" date="2016-11" db="EMBL/GenBank/DDBJ databases">
        <title>Paenibacillus species isolates.</title>
        <authorList>
            <person name="Beno S.M."/>
        </authorList>
    </citation>
    <scope>NUCLEOTIDE SEQUENCE [LARGE SCALE GENOMIC DNA]</scope>
    <source>
        <strain evidence="9 10">FSL H7-0433</strain>
    </source>
</reference>
<evidence type="ECO:0000256" key="1">
    <source>
        <dbReference type="ARBA" id="ARBA00004651"/>
    </source>
</evidence>
<keyword evidence="4 7" id="KW-0812">Transmembrane</keyword>